<evidence type="ECO:0000313" key="2">
    <source>
        <dbReference type="EMBL" id="MEQ2558753.1"/>
    </source>
</evidence>
<dbReference type="RefSeq" id="WP_353531461.1">
    <property type="nucleotide sequence ID" value="NZ_JBBMEX010000016.1"/>
</dbReference>
<dbReference type="InterPro" id="IPR027417">
    <property type="entry name" value="P-loop_NTPase"/>
</dbReference>
<organism evidence="2 3">
    <name type="scientific">Maccoyibacter intestinihominis</name>
    <dbReference type="NCBI Taxonomy" id="3133499"/>
    <lineage>
        <taxon>Bacteria</taxon>
        <taxon>Bacillati</taxon>
        <taxon>Bacillota</taxon>
        <taxon>Clostridia</taxon>
        <taxon>Lachnospirales</taxon>
        <taxon>Lachnospiraceae</taxon>
        <taxon>Maccoyibacter</taxon>
    </lineage>
</organism>
<dbReference type="Proteomes" id="UP001454489">
    <property type="component" value="Unassembled WGS sequence"/>
</dbReference>
<protein>
    <submittedName>
        <fullName evidence="2">Z1 domain-containing protein</fullName>
    </submittedName>
</protein>
<evidence type="ECO:0000313" key="3">
    <source>
        <dbReference type="Proteomes" id="UP001454489"/>
    </source>
</evidence>
<dbReference type="SUPFAM" id="SSF52540">
    <property type="entry name" value="P-loop containing nucleoside triphosphate hydrolases"/>
    <property type="match status" value="1"/>
</dbReference>
<dbReference type="InterPro" id="IPR018310">
    <property type="entry name" value="Put_endonuclease_Z1-dom"/>
</dbReference>
<name>A0ABV1HGC2_9FIRM</name>
<comment type="caution">
    <text evidence="2">The sequence shown here is derived from an EMBL/GenBank/DDBJ whole genome shotgun (WGS) entry which is preliminary data.</text>
</comment>
<sequence length="658" mass="74549">MRYLENYLERIKRKGNLTLADAISKTVSDVVPQYISNFSFREHVVSLLVGDVQSGKTSHMFGLMCAAADEGFVNFILLTTDNILLQQQTFKRAEADLCDFCICDENDYLKFVQNNMRKPAVIVLKKNGRILKQWKNNLSSTNFVAGNPLFIIDDEADAASLNTKVNKNAQSTINKNLEEIKKTTTSSIYMEVTGTPQSILLQTIRSGWKPYFIYYFRPGKGYLGGNFFFPPEVPPYIVLTDNDEATDILNDEEFPENGLKTALVTHLLTSAHIMLSGGSVCNFLIHPSMKTDQHTGFAEKIGEYLNEIIYSYDEEVTRGYFKSIYDGLKLTKHDMIDFSKAYKYIIDQMKNDKISILVLNSFSSYEENAQYESGINILVGGNSLGRGVTFPQLQTIYYCRVAKSPQADTMWQHARMFGYDRDSELMRVFMPPKLFKLFSDINRTNNIIISQIEKSNNGNDIKIFYSTGLNPTRKNVIDKKAVGIYSGGVNYFPFYPVNKDIVAIDEILAAFADEVYTVSLKLISKVLDLVDSETTDWNAKVFKGFINSMLAENSSEQGKIIVRRDRDISKGTGTLLSPNDRKLGDQYDDEVVLTLYKVTGNKGWDGQKIWIPNIKLPGNRVYYSGNDIPEQDNKLCYDILVNTAKVAESTIPYDHNNK</sequence>
<keyword evidence="3" id="KW-1185">Reference proteome</keyword>
<dbReference type="EMBL" id="JBBMEX010000016">
    <property type="protein sequence ID" value="MEQ2558753.1"/>
    <property type="molecule type" value="Genomic_DNA"/>
</dbReference>
<feature type="domain" description="Putative endonuclease Z1" evidence="1">
    <location>
        <begin position="259"/>
        <end position="457"/>
    </location>
</feature>
<dbReference type="Pfam" id="PF10593">
    <property type="entry name" value="Z1"/>
    <property type="match status" value="1"/>
</dbReference>
<reference evidence="2 3" key="1">
    <citation type="submission" date="2024-03" db="EMBL/GenBank/DDBJ databases">
        <title>Human intestinal bacterial collection.</title>
        <authorList>
            <person name="Pauvert C."/>
            <person name="Hitch T.C.A."/>
            <person name="Clavel T."/>
        </authorList>
    </citation>
    <scope>NUCLEOTIDE SEQUENCE [LARGE SCALE GENOMIC DNA]</scope>
    <source>
        <strain evidence="2 3">CLA-AA-H185</strain>
    </source>
</reference>
<gene>
    <name evidence="2" type="ORF">WMO43_12915</name>
</gene>
<proteinExistence type="predicted"/>
<accession>A0ABV1HGC2</accession>
<evidence type="ECO:0000259" key="1">
    <source>
        <dbReference type="Pfam" id="PF10593"/>
    </source>
</evidence>